<evidence type="ECO:0000313" key="4">
    <source>
        <dbReference type="EMBL" id="RPD39948.1"/>
    </source>
</evidence>
<feature type="chain" id="PRO_5018213141" description="Chitin-binding type-3 domain-containing protein" evidence="2">
    <location>
        <begin position="26"/>
        <end position="94"/>
    </location>
</feature>
<dbReference type="CDD" id="cd12215">
    <property type="entry name" value="ChiC_BD"/>
    <property type="match status" value="1"/>
</dbReference>
<dbReference type="InterPro" id="IPR003610">
    <property type="entry name" value="CBM5/12"/>
</dbReference>
<dbReference type="Proteomes" id="UP000279089">
    <property type="component" value="Unassembled WGS sequence"/>
</dbReference>
<dbReference type="GO" id="GO:0030246">
    <property type="term" value="F:carbohydrate binding"/>
    <property type="evidence" value="ECO:0007669"/>
    <property type="project" value="InterPro"/>
</dbReference>
<sequence length="94" mass="10257">MYILTKYLITLAISGAVSSTMPSHAGNSYMPTIPSTQSIKFRVPCNGVLPWSSGTVYNAGQFVVHNGRLYVAKWWTQGEMPGISLVWEDQGACS</sequence>
<protein>
    <recommendedName>
        <fullName evidence="3">Chitin-binding type-3 domain-containing protein</fullName>
    </recommendedName>
</protein>
<evidence type="ECO:0000313" key="5">
    <source>
        <dbReference type="Proteomes" id="UP000279089"/>
    </source>
</evidence>
<dbReference type="SUPFAM" id="SSF51055">
    <property type="entry name" value="Carbohydrate binding domain"/>
    <property type="match status" value="1"/>
</dbReference>
<feature type="domain" description="Chitin-binding type-3" evidence="3">
    <location>
        <begin position="48"/>
        <end position="90"/>
    </location>
</feature>
<reference evidence="5" key="1">
    <citation type="submission" date="2018-11" db="EMBL/GenBank/DDBJ databases">
        <title>Chitinophaga lutea sp.nov., isolate from arsenic contaminated soil.</title>
        <authorList>
            <person name="Zong Y."/>
        </authorList>
    </citation>
    <scope>NUCLEOTIDE SEQUENCE [LARGE SCALE GENOMIC DNA]</scope>
    <source>
        <strain evidence="5">YLT18</strain>
    </source>
</reference>
<dbReference type="RefSeq" id="WP_120517764.1">
    <property type="nucleotide sequence ID" value="NZ_QXZY01000010.1"/>
</dbReference>
<dbReference type="InterPro" id="IPR036573">
    <property type="entry name" value="CBM_sf_5/12"/>
</dbReference>
<dbReference type="Gene3D" id="2.10.10.20">
    <property type="entry name" value="Carbohydrate-binding module superfamily 5/12"/>
    <property type="match status" value="1"/>
</dbReference>
<accession>A0A3N4M952</accession>
<name>A0A3N4M952_9BACT</name>
<evidence type="ECO:0000256" key="2">
    <source>
        <dbReference type="SAM" id="SignalP"/>
    </source>
</evidence>
<evidence type="ECO:0000259" key="3">
    <source>
        <dbReference type="SMART" id="SM00495"/>
    </source>
</evidence>
<proteinExistence type="predicted"/>
<dbReference type="GO" id="GO:0004553">
    <property type="term" value="F:hydrolase activity, hydrolyzing O-glycosyl compounds"/>
    <property type="evidence" value="ECO:0007669"/>
    <property type="project" value="InterPro"/>
</dbReference>
<dbReference type="Pfam" id="PF02839">
    <property type="entry name" value="CBM_5_12"/>
    <property type="match status" value="1"/>
</dbReference>
<dbReference type="AlphaFoldDB" id="A0A3N4M952"/>
<dbReference type="GO" id="GO:0005975">
    <property type="term" value="P:carbohydrate metabolic process"/>
    <property type="evidence" value="ECO:0007669"/>
    <property type="project" value="InterPro"/>
</dbReference>
<keyword evidence="5" id="KW-1185">Reference proteome</keyword>
<dbReference type="OrthoDB" id="756225at2"/>
<keyword evidence="2" id="KW-0732">Signal</keyword>
<feature type="signal peptide" evidence="2">
    <location>
        <begin position="1"/>
        <end position="25"/>
    </location>
</feature>
<gene>
    <name evidence="4" type="ORF">EG028_17655</name>
</gene>
<evidence type="ECO:0000256" key="1">
    <source>
        <dbReference type="ARBA" id="ARBA00022801"/>
    </source>
</evidence>
<comment type="caution">
    <text evidence="4">The sequence shown here is derived from an EMBL/GenBank/DDBJ whole genome shotgun (WGS) entry which is preliminary data.</text>
</comment>
<keyword evidence="1" id="KW-0378">Hydrolase</keyword>
<dbReference type="GO" id="GO:0005576">
    <property type="term" value="C:extracellular region"/>
    <property type="evidence" value="ECO:0007669"/>
    <property type="project" value="InterPro"/>
</dbReference>
<dbReference type="SMART" id="SM00495">
    <property type="entry name" value="ChtBD3"/>
    <property type="match status" value="1"/>
</dbReference>
<organism evidence="4 5">
    <name type="scientific">Chitinophaga barathri</name>
    <dbReference type="NCBI Taxonomy" id="1647451"/>
    <lineage>
        <taxon>Bacteria</taxon>
        <taxon>Pseudomonadati</taxon>
        <taxon>Bacteroidota</taxon>
        <taxon>Chitinophagia</taxon>
        <taxon>Chitinophagales</taxon>
        <taxon>Chitinophagaceae</taxon>
        <taxon>Chitinophaga</taxon>
    </lineage>
</organism>
<dbReference type="EMBL" id="RMBX01000009">
    <property type="protein sequence ID" value="RPD39948.1"/>
    <property type="molecule type" value="Genomic_DNA"/>
</dbReference>